<reference evidence="1 2" key="1">
    <citation type="journal article" date="2008" name="Nature">
        <title>The genome of the model beetle and pest Tribolium castaneum.</title>
        <authorList>
            <consortium name="Tribolium Genome Sequencing Consortium"/>
            <person name="Richards S."/>
            <person name="Gibbs R.A."/>
            <person name="Weinstock G.M."/>
            <person name="Brown S.J."/>
            <person name="Denell R."/>
            <person name="Beeman R.W."/>
            <person name="Gibbs R."/>
            <person name="Beeman R.W."/>
            <person name="Brown S.J."/>
            <person name="Bucher G."/>
            <person name="Friedrich M."/>
            <person name="Grimmelikhuijzen C.J."/>
            <person name="Klingler M."/>
            <person name="Lorenzen M."/>
            <person name="Richards S."/>
            <person name="Roth S."/>
            <person name="Schroder R."/>
            <person name="Tautz D."/>
            <person name="Zdobnov E.M."/>
            <person name="Muzny D."/>
            <person name="Gibbs R.A."/>
            <person name="Weinstock G.M."/>
            <person name="Attaway T."/>
            <person name="Bell S."/>
            <person name="Buhay C.J."/>
            <person name="Chandrabose M.N."/>
            <person name="Chavez D."/>
            <person name="Clerk-Blankenburg K.P."/>
            <person name="Cree A."/>
            <person name="Dao M."/>
            <person name="Davis C."/>
            <person name="Chacko J."/>
            <person name="Dinh H."/>
            <person name="Dugan-Rocha S."/>
            <person name="Fowler G."/>
            <person name="Garner T.T."/>
            <person name="Garnes J."/>
            <person name="Gnirke A."/>
            <person name="Hawes A."/>
            <person name="Hernandez J."/>
            <person name="Hines S."/>
            <person name="Holder M."/>
            <person name="Hume J."/>
            <person name="Jhangiani S.N."/>
            <person name="Joshi V."/>
            <person name="Khan Z.M."/>
            <person name="Jackson L."/>
            <person name="Kovar C."/>
            <person name="Kowis A."/>
            <person name="Lee S."/>
            <person name="Lewis L.R."/>
            <person name="Margolis J."/>
            <person name="Morgan M."/>
            <person name="Nazareth L.V."/>
            <person name="Nguyen N."/>
            <person name="Okwuonu G."/>
            <person name="Parker D."/>
            <person name="Richards S."/>
            <person name="Ruiz S.J."/>
            <person name="Santibanez J."/>
            <person name="Savard J."/>
            <person name="Scherer S.E."/>
            <person name="Schneider B."/>
            <person name="Sodergren E."/>
            <person name="Tautz D."/>
            <person name="Vattahil S."/>
            <person name="Villasana D."/>
            <person name="White C.S."/>
            <person name="Wright R."/>
            <person name="Park Y."/>
            <person name="Beeman R.W."/>
            <person name="Lord J."/>
            <person name="Oppert B."/>
            <person name="Lorenzen M."/>
            <person name="Brown S."/>
            <person name="Wang L."/>
            <person name="Savard J."/>
            <person name="Tautz D."/>
            <person name="Richards S."/>
            <person name="Weinstock G."/>
            <person name="Gibbs R.A."/>
            <person name="Liu Y."/>
            <person name="Worley K."/>
            <person name="Weinstock G."/>
            <person name="Elsik C.G."/>
            <person name="Reese J.T."/>
            <person name="Elhaik E."/>
            <person name="Landan G."/>
            <person name="Graur D."/>
            <person name="Arensburger P."/>
            <person name="Atkinson P."/>
            <person name="Beeman R.W."/>
            <person name="Beidler J."/>
            <person name="Brown S.J."/>
            <person name="Demuth J.P."/>
            <person name="Drury D.W."/>
            <person name="Du Y.Z."/>
            <person name="Fujiwara H."/>
            <person name="Lorenzen M."/>
            <person name="Maselli V."/>
            <person name="Osanai M."/>
            <person name="Park Y."/>
            <person name="Robertson H.M."/>
            <person name="Tu Z."/>
            <person name="Wang J.J."/>
            <person name="Wang S."/>
            <person name="Richards S."/>
            <person name="Song H."/>
            <person name="Zhang L."/>
            <person name="Sodergren E."/>
            <person name="Werner D."/>
            <person name="Stanke M."/>
            <person name="Morgenstern B."/>
            <person name="Solovyev V."/>
            <person name="Kosarev P."/>
            <person name="Brown G."/>
            <person name="Chen H.C."/>
            <person name="Ermolaeva O."/>
            <person name="Hlavina W."/>
            <person name="Kapustin Y."/>
            <person name="Kiryutin B."/>
            <person name="Kitts P."/>
            <person name="Maglott D."/>
            <person name="Pruitt K."/>
            <person name="Sapojnikov V."/>
            <person name="Souvorov A."/>
            <person name="Mackey A.J."/>
            <person name="Waterhouse R.M."/>
            <person name="Wyder S."/>
            <person name="Zdobnov E.M."/>
            <person name="Zdobnov E.M."/>
            <person name="Wyder S."/>
            <person name="Kriventseva E.V."/>
            <person name="Kadowaki T."/>
            <person name="Bork P."/>
            <person name="Aranda M."/>
            <person name="Bao R."/>
            <person name="Beermann A."/>
            <person name="Berns N."/>
            <person name="Bolognesi R."/>
            <person name="Bonneton F."/>
            <person name="Bopp D."/>
            <person name="Brown S.J."/>
            <person name="Bucher G."/>
            <person name="Butts T."/>
            <person name="Chaumot A."/>
            <person name="Denell R.E."/>
            <person name="Ferrier D.E."/>
            <person name="Friedrich M."/>
            <person name="Gordon C.M."/>
            <person name="Jindra M."/>
            <person name="Klingler M."/>
            <person name="Lan Q."/>
            <person name="Lattorff H.M."/>
            <person name="Laudet V."/>
            <person name="von Levetsow C."/>
            <person name="Liu Z."/>
            <person name="Lutz R."/>
            <person name="Lynch J.A."/>
            <person name="da Fonseca R.N."/>
            <person name="Posnien N."/>
            <person name="Reuter R."/>
            <person name="Roth S."/>
            <person name="Savard J."/>
            <person name="Schinko J.B."/>
            <person name="Schmitt C."/>
            <person name="Schoppmeier M."/>
            <person name="Schroder R."/>
            <person name="Shippy T.D."/>
            <person name="Simonnet F."/>
            <person name="Marques-Souza H."/>
            <person name="Tautz D."/>
            <person name="Tomoyasu Y."/>
            <person name="Trauner J."/>
            <person name="Van der Zee M."/>
            <person name="Vervoort M."/>
            <person name="Wittkopp N."/>
            <person name="Wimmer E.A."/>
            <person name="Yang X."/>
            <person name="Jones A.K."/>
            <person name="Sattelle D.B."/>
            <person name="Ebert P.R."/>
            <person name="Nelson D."/>
            <person name="Scott J.G."/>
            <person name="Beeman R.W."/>
            <person name="Muthukrishnan S."/>
            <person name="Kramer K.J."/>
            <person name="Arakane Y."/>
            <person name="Beeman R.W."/>
            <person name="Zhu Q."/>
            <person name="Hogenkamp D."/>
            <person name="Dixit R."/>
            <person name="Oppert B."/>
            <person name="Jiang H."/>
            <person name="Zou Z."/>
            <person name="Marshall J."/>
            <person name="Elpidina E."/>
            <person name="Vinokurov K."/>
            <person name="Oppert C."/>
            <person name="Zou Z."/>
            <person name="Evans J."/>
            <person name="Lu Z."/>
            <person name="Zhao P."/>
            <person name="Sumathipala N."/>
            <person name="Altincicek B."/>
            <person name="Vilcinskas A."/>
            <person name="Williams M."/>
            <person name="Hultmark D."/>
            <person name="Hetru C."/>
            <person name="Jiang H."/>
            <person name="Grimmelikhuijzen C.J."/>
            <person name="Hauser F."/>
            <person name="Cazzamali G."/>
            <person name="Williamson M."/>
            <person name="Park Y."/>
            <person name="Li B."/>
            <person name="Tanaka Y."/>
            <person name="Predel R."/>
            <person name="Neupert S."/>
            <person name="Schachtner J."/>
            <person name="Verleyen P."/>
            <person name="Raible F."/>
            <person name="Bork P."/>
            <person name="Friedrich M."/>
            <person name="Walden K.K."/>
            <person name="Robertson H.M."/>
            <person name="Angeli S."/>
            <person name="Foret S."/>
            <person name="Bucher G."/>
            <person name="Schuetz S."/>
            <person name="Maleszka R."/>
            <person name="Wimmer E.A."/>
            <person name="Beeman R.W."/>
            <person name="Lorenzen M."/>
            <person name="Tomoyasu Y."/>
            <person name="Miller S.C."/>
            <person name="Grossmann D."/>
            <person name="Bucher G."/>
        </authorList>
    </citation>
    <scope>NUCLEOTIDE SEQUENCE [LARGE SCALE GENOMIC DNA]</scope>
    <source>
        <strain evidence="1 2">Georgia GA2</strain>
    </source>
</reference>
<gene>
    <name evidence="1" type="primary">AUGUSTUS-3.0.2_34938</name>
    <name evidence="1" type="ORF">TcasGA2_TC034938</name>
</gene>
<protein>
    <submittedName>
        <fullName evidence="1">Uncharacterized protein</fullName>
    </submittedName>
</protein>
<name>A0A139WA34_TRICA</name>
<dbReference type="Proteomes" id="UP000007266">
    <property type="component" value="Unassembled WGS sequence"/>
</dbReference>
<keyword evidence="2" id="KW-1185">Reference proteome</keyword>
<organism evidence="1 2">
    <name type="scientific">Tribolium castaneum</name>
    <name type="common">Red flour beetle</name>
    <dbReference type="NCBI Taxonomy" id="7070"/>
    <lineage>
        <taxon>Eukaryota</taxon>
        <taxon>Metazoa</taxon>
        <taxon>Ecdysozoa</taxon>
        <taxon>Arthropoda</taxon>
        <taxon>Hexapoda</taxon>
        <taxon>Insecta</taxon>
        <taxon>Pterygota</taxon>
        <taxon>Neoptera</taxon>
        <taxon>Endopterygota</taxon>
        <taxon>Coleoptera</taxon>
        <taxon>Polyphaga</taxon>
        <taxon>Cucujiformia</taxon>
        <taxon>Tenebrionidae</taxon>
        <taxon>Tenebrionidae incertae sedis</taxon>
        <taxon>Tribolium</taxon>
    </lineage>
</organism>
<feature type="non-terminal residue" evidence="1">
    <location>
        <position position="1"/>
    </location>
</feature>
<evidence type="ECO:0000313" key="2">
    <source>
        <dbReference type="Proteomes" id="UP000007266"/>
    </source>
</evidence>
<sequence>KKYPLQQNMEKVYNKIYVRKFPLLKFHQLLIIGYELI</sequence>
<proteinExistence type="predicted"/>
<accession>A0A139WA34</accession>
<dbReference type="EMBL" id="KQ971657">
    <property type="protein sequence ID" value="KYB24774.1"/>
    <property type="molecule type" value="Genomic_DNA"/>
</dbReference>
<reference evidence="1 2" key="2">
    <citation type="journal article" date="2010" name="Nucleic Acids Res.">
        <title>BeetleBase in 2010: revisions to provide comprehensive genomic information for Tribolium castaneum.</title>
        <authorList>
            <person name="Kim H.S."/>
            <person name="Murphy T."/>
            <person name="Xia J."/>
            <person name="Caragea D."/>
            <person name="Park Y."/>
            <person name="Beeman R.W."/>
            <person name="Lorenzen M.D."/>
            <person name="Butcher S."/>
            <person name="Manak J.R."/>
            <person name="Brown S.J."/>
        </authorList>
    </citation>
    <scope>NUCLEOTIDE SEQUENCE [LARGE SCALE GENOMIC DNA]</scope>
    <source>
        <strain evidence="1 2">Georgia GA2</strain>
    </source>
</reference>
<dbReference type="AlphaFoldDB" id="A0A139WA34"/>
<evidence type="ECO:0000313" key="1">
    <source>
        <dbReference type="EMBL" id="KYB24774.1"/>
    </source>
</evidence>
<dbReference type="InParanoid" id="A0A139WA34"/>